<evidence type="ECO:0000256" key="1">
    <source>
        <dbReference type="ARBA" id="ARBA00006018"/>
    </source>
</evidence>
<dbReference type="Gene3D" id="2.30.30.140">
    <property type="match status" value="1"/>
</dbReference>
<dbReference type="Proteomes" id="UP001157167">
    <property type="component" value="Unassembled WGS sequence"/>
</dbReference>
<reference evidence="3" key="1">
    <citation type="journal article" date="2019" name="Int. J. Syst. Evol. Microbiol.">
        <title>The Global Catalogue of Microorganisms (GCM) 10K type strain sequencing project: providing services to taxonomists for standard genome sequencing and annotation.</title>
        <authorList>
            <consortium name="The Broad Institute Genomics Platform"/>
            <consortium name="The Broad Institute Genome Sequencing Center for Infectious Disease"/>
            <person name="Wu L."/>
            <person name="Ma J."/>
        </authorList>
    </citation>
    <scope>NUCLEOTIDE SEQUENCE [LARGE SCALE GENOMIC DNA]</scope>
    <source>
        <strain evidence="3">NBRC 102407</strain>
    </source>
</reference>
<dbReference type="PANTHER" id="PTHR35177">
    <property type="entry name" value="HYDROGENASE MATURATION FACTOR HYBG"/>
    <property type="match status" value="1"/>
</dbReference>
<dbReference type="Pfam" id="PF01455">
    <property type="entry name" value="HupF_HypC"/>
    <property type="match status" value="1"/>
</dbReference>
<dbReference type="PANTHER" id="PTHR35177:SF1">
    <property type="entry name" value="HYDROGENASE MATURATION FACTOR HYPC"/>
    <property type="match status" value="1"/>
</dbReference>
<proteinExistence type="inferred from homology"/>
<dbReference type="PROSITE" id="PS01097">
    <property type="entry name" value="HUPF_HYPC"/>
    <property type="match status" value="1"/>
</dbReference>
<sequence length="101" mass="10614">MCLGIPVQVIEASGWTARCQGPDGEQTIDLVLVGEQPPGTWLLTFLGAAREVIDAERAHAINNALAALGAAMRGDQAGIDALFADLVERTPTLPAHLTEPQ</sequence>
<evidence type="ECO:0000313" key="3">
    <source>
        <dbReference type="Proteomes" id="UP001157167"/>
    </source>
</evidence>
<comment type="similarity">
    <text evidence="1">Belongs to the HupF/HypC family.</text>
</comment>
<dbReference type="EMBL" id="BSPX01000063">
    <property type="protein sequence ID" value="GLT23881.1"/>
    <property type="molecule type" value="Genomic_DNA"/>
</dbReference>
<evidence type="ECO:0000313" key="2">
    <source>
        <dbReference type="EMBL" id="GLT23881.1"/>
    </source>
</evidence>
<dbReference type="SUPFAM" id="SSF159127">
    <property type="entry name" value="HupF/HypC-like"/>
    <property type="match status" value="1"/>
</dbReference>
<comment type="caution">
    <text evidence="2">The sequence shown here is derived from an EMBL/GenBank/DDBJ whole genome shotgun (WGS) entry which is preliminary data.</text>
</comment>
<protein>
    <submittedName>
        <fullName evidence="2">Hydrogenase formation protein</fullName>
    </submittedName>
</protein>
<name>A0ABQ6FHD1_9RHOO</name>
<keyword evidence="3" id="KW-1185">Reference proteome</keyword>
<dbReference type="NCBIfam" id="TIGR00074">
    <property type="entry name" value="hypC_hupF"/>
    <property type="match status" value="1"/>
</dbReference>
<dbReference type="RefSeq" id="WP_153162125.1">
    <property type="nucleotide sequence ID" value="NZ_BSPX01000063.1"/>
</dbReference>
<dbReference type="InterPro" id="IPR019812">
    <property type="entry name" value="Hydgase_assmbl_chp_CS"/>
</dbReference>
<gene>
    <name evidence="2" type="ORF">GCM10007933_33520</name>
</gene>
<organism evidence="2 3">
    <name type="scientific">Zoogloea oryzae</name>
    <dbReference type="NCBI Taxonomy" id="310767"/>
    <lineage>
        <taxon>Bacteria</taxon>
        <taxon>Pseudomonadati</taxon>
        <taxon>Pseudomonadota</taxon>
        <taxon>Betaproteobacteria</taxon>
        <taxon>Rhodocyclales</taxon>
        <taxon>Zoogloeaceae</taxon>
        <taxon>Zoogloea</taxon>
    </lineage>
</organism>
<dbReference type="PRINTS" id="PR00445">
    <property type="entry name" value="HUPFHYPC"/>
</dbReference>
<accession>A0ABQ6FHD1</accession>
<dbReference type="InterPro" id="IPR001109">
    <property type="entry name" value="Hydrogenase_HupF/HypC"/>
</dbReference>